<feature type="non-terminal residue" evidence="1">
    <location>
        <position position="1"/>
    </location>
</feature>
<sequence>GRSLQHFDKGRDAGAELPDIRSGVVRFDGDIRDVVP</sequence>
<organism evidence="1 2">
    <name type="scientific">Eubacterium ventriosum ATCC 27560</name>
    <dbReference type="NCBI Taxonomy" id="411463"/>
    <lineage>
        <taxon>Bacteria</taxon>
        <taxon>Bacillati</taxon>
        <taxon>Bacillota</taxon>
        <taxon>Clostridia</taxon>
        <taxon>Eubacteriales</taxon>
        <taxon>Eubacteriaceae</taxon>
        <taxon>Eubacterium</taxon>
    </lineage>
</organism>
<protein>
    <submittedName>
        <fullName evidence="1">Uncharacterized protein</fullName>
    </submittedName>
</protein>
<dbReference type="EMBL" id="AAVL02000014">
    <property type="protein sequence ID" value="EDM52644.1"/>
    <property type="molecule type" value="Genomic_DNA"/>
</dbReference>
<name>A5Z314_9FIRM</name>
<evidence type="ECO:0000313" key="2">
    <source>
        <dbReference type="Proteomes" id="UP000006000"/>
    </source>
</evidence>
<evidence type="ECO:0000313" key="1">
    <source>
        <dbReference type="EMBL" id="EDM52644.1"/>
    </source>
</evidence>
<dbReference type="AlphaFoldDB" id="A5Z314"/>
<dbReference type="Proteomes" id="UP000006000">
    <property type="component" value="Unassembled WGS sequence"/>
</dbReference>
<reference evidence="1 2" key="2">
    <citation type="submission" date="2007-04" db="EMBL/GenBank/DDBJ databases">
        <title>Draft genome sequence of Eubacterium ventriosum (ATCC 27560).</title>
        <authorList>
            <person name="Sudarsanam P."/>
            <person name="Ley R."/>
            <person name="Guruge J."/>
            <person name="Turnbaugh P.J."/>
            <person name="Mahowald M."/>
            <person name="Liep D."/>
            <person name="Gordon J."/>
        </authorList>
    </citation>
    <scope>NUCLEOTIDE SEQUENCE [LARGE SCALE GENOMIC DNA]</scope>
    <source>
        <strain evidence="1 2">ATCC 27560</strain>
    </source>
</reference>
<feature type="non-terminal residue" evidence="1">
    <location>
        <position position="36"/>
    </location>
</feature>
<comment type="caution">
    <text evidence="1">The sequence shown here is derived from an EMBL/GenBank/DDBJ whole genome shotgun (WGS) entry which is preliminary data.</text>
</comment>
<gene>
    <name evidence="1" type="ORF">EUBVEN_00052</name>
</gene>
<reference evidence="1 2" key="1">
    <citation type="submission" date="2007-03" db="EMBL/GenBank/DDBJ databases">
        <authorList>
            <person name="Fulton L."/>
            <person name="Clifton S."/>
            <person name="Fulton B."/>
            <person name="Xu J."/>
            <person name="Minx P."/>
            <person name="Pepin K.H."/>
            <person name="Johnson M."/>
            <person name="Thiruvilangam P."/>
            <person name="Bhonagiri V."/>
            <person name="Nash W.E."/>
            <person name="Mardis E.R."/>
            <person name="Wilson R.K."/>
        </authorList>
    </citation>
    <scope>NUCLEOTIDE SEQUENCE [LARGE SCALE GENOMIC DNA]</scope>
    <source>
        <strain evidence="1 2">ATCC 27560</strain>
    </source>
</reference>
<accession>A5Z314</accession>
<proteinExistence type="predicted"/>